<reference evidence="26" key="1">
    <citation type="submission" date="2020-11" db="EMBL/GenBank/DDBJ databases">
        <authorList>
            <consortium name="DOE Joint Genome Institute"/>
            <person name="Ahrendt S."/>
            <person name="Riley R."/>
            <person name="Andreopoulos W."/>
            <person name="Labutti K."/>
            <person name="Pangilinan J."/>
            <person name="Ruiz-Duenas F.J."/>
            <person name="Barrasa J.M."/>
            <person name="Sanchez-Garcia M."/>
            <person name="Camarero S."/>
            <person name="Miyauchi S."/>
            <person name="Serrano A."/>
            <person name="Linde D."/>
            <person name="Babiker R."/>
            <person name="Drula E."/>
            <person name="Ayuso-Fernandez I."/>
            <person name="Pacheco R."/>
            <person name="Padilla G."/>
            <person name="Ferreira P."/>
            <person name="Barriuso J."/>
            <person name="Kellner H."/>
            <person name="Castanera R."/>
            <person name="Alfaro M."/>
            <person name="Ramirez L."/>
            <person name="Pisabarro A.G."/>
            <person name="Kuo A."/>
            <person name="Tritt A."/>
            <person name="Lipzen A."/>
            <person name="He G."/>
            <person name="Yan M."/>
            <person name="Ng V."/>
            <person name="Cullen D."/>
            <person name="Martin F."/>
            <person name="Rosso M.-N."/>
            <person name="Henrissat B."/>
            <person name="Hibbett D."/>
            <person name="Martinez A.T."/>
            <person name="Grigoriev I.V."/>
        </authorList>
    </citation>
    <scope>NUCLEOTIDE SEQUENCE</scope>
    <source>
        <strain evidence="26">ATCC 90797</strain>
    </source>
</reference>
<evidence type="ECO:0000256" key="9">
    <source>
        <dbReference type="ARBA" id="ARBA00022723"/>
    </source>
</evidence>
<keyword evidence="18" id="KW-0961">Cell wall biogenesis/degradation</keyword>
<evidence type="ECO:0000313" key="27">
    <source>
        <dbReference type="Proteomes" id="UP000807025"/>
    </source>
</evidence>
<keyword evidence="13 23" id="KW-0472">Membrane</keyword>
<evidence type="ECO:0000256" key="17">
    <source>
        <dbReference type="ARBA" id="ARBA00023288"/>
    </source>
</evidence>
<dbReference type="OrthoDB" id="407355at2759"/>
<comment type="caution">
    <text evidence="26">The sequence shown here is derived from an EMBL/GenBank/DDBJ whole genome shotgun (WGS) entry which is preliminary data.</text>
</comment>
<dbReference type="GO" id="GO:0009272">
    <property type="term" value="P:fungal-type cell wall biogenesis"/>
    <property type="evidence" value="ECO:0007669"/>
    <property type="project" value="UniProtKB-ARBA"/>
</dbReference>
<keyword evidence="16" id="KW-0170">Cobalt</keyword>
<dbReference type="AlphaFoldDB" id="A0A9P6DIP7"/>
<dbReference type="GO" id="GO:0071555">
    <property type="term" value="P:cell wall organization"/>
    <property type="evidence" value="ECO:0007669"/>
    <property type="project" value="UniProtKB-KW"/>
</dbReference>
<keyword evidence="6" id="KW-0134">Cell wall</keyword>
<dbReference type="Pfam" id="PF01522">
    <property type="entry name" value="Polysacc_deac_1"/>
    <property type="match status" value="1"/>
</dbReference>
<keyword evidence="23" id="KW-0812">Transmembrane</keyword>
<keyword evidence="5" id="KW-1003">Cell membrane</keyword>
<dbReference type="PANTHER" id="PTHR10587">
    <property type="entry name" value="GLYCOSYL TRANSFERASE-RELATED"/>
    <property type="match status" value="1"/>
</dbReference>
<proteinExistence type="inferred from homology"/>
<evidence type="ECO:0000256" key="23">
    <source>
        <dbReference type="SAM" id="Phobius"/>
    </source>
</evidence>
<name>A0A9P6DIP7_PLEER</name>
<evidence type="ECO:0000256" key="11">
    <source>
        <dbReference type="ARBA" id="ARBA00022801"/>
    </source>
</evidence>
<evidence type="ECO:0000256" key="1">
    <source>
        <dbReference type="ARBA" id="ARBA00001941"/>
    </source>
</evidence>
<keyword evidence="10 24" id="KW-0732">Signal</keyword>
<feature type="domain" description="NodB homology" evidence="25">
    <location>
        <begin position="189"/>
        <end position="385"/>
    </location>
</feature>
<evidence type="ECO:0000256" key="13">
    <source>
        <dbReference type="ARBA" id="ARBA00023136"/>
    </source>
</evidence>
<dbReference type="Proteomes" id="UP000807025">
    <property type="component" value="Unassembled WGS sequence"/>
</dbReference>
<dbReference type="InterPro" id="IPR011330">
    <property type="entry name" value="Glyco_hydro/deAcase_b/a-brl"/>
</dbReference>
<feature type="compositionally biased region" description="Low complexity" evidence="22">
    <location>
        <begin position="36"/>
        <end position="54"/>
    </location>
</feature>
<dbReference type="EMBL" id="MU154531">
    <property type="protein sequence ID" value="KAF9499659.1"/>
    <property type="molecule type" value="Genomic_DNA"/>
</dbReference>
<keyword evidence="17" id="KW-0449">Lipoprotein</keyword>
<keyword evidence="9" id="KW-0479">Metal-binding</keyword>
<comment type="similarity">
    <text evidence="4">Belongs to the polysaccharide deacetylase family.</text>
</comment>
<dbReference type="GO" id="GO:0000272">
    <property type="term" value="P:polysaccharide catabolic process"/>
    <property type="evidence" value="ECO:0007669"/>
    <property type="project" value="UniProtKB-KW"/>
</dbReference>
<dbReference type="GO" id="GO:0005886">
    <property type="term" value="C:plasma membrane"/>
    <property type="evidence" value="ECO:0007669"/>
    <property type="project" value="UniProtKB-SubCell"/>
</dbReference>
<dbReference type="InterPro" id="IPR002509">
    <property type="entry name" value="NODB_dom"/>
</dbReference>
<evidence type="ECO:0000256" key="12">
    <source>
        <dbReference type="ARBA" id="ARBA00023024"/>
    </source>
</evidence>
<evidence type="ECO:0000256" key="10">
    <source>
        <dbReference type="ARBA" id="ARBA00022729"/>
    </source>
</evidence>
<keyword evidence="11" id="KW-0378">Hydrolase</keyword>
<protein>
    <recommendedName>
        <fullName evidence="20">chitin deacetylase</fullName>
        <ecNumber evidence="20">3.5.1.41</ecNumber>
    </recommendedName>
</protein>
<dbReference type="Gene3D" id="3.20.20.370">
    <property type="entry name" value="Glycoside hydrolase/deacetylase"/>
    <property type="match status" value="1"/>
</dbReference>
<evidence type="ECO:0000256" key="21">
    <source>
        <dbReference type="ARBA" id="ARBA00048494"/>
    </source>
</evidence>
<evidence type="ECO:0000256" key="3">
    <source>
        <dbReference type="ARBA" id="ARBA00004609"/>
    </source>
</evidence>
<dbReference type="GO" id="GO:0046872">
    <property type="term" value="F:metal ion binding"/>
    <property type="evidence" value="ECO:0007669"/>
    <property type="project" value="UniProtKB-KW"/>
</dbReference>
<evidence type="ECO:0000256" key="22">
    <source>
        <dbReference type="SAM" id="MobiDB-lite"/>
    </source>
</evidence>
<keyword evidence="8" id="KW-0336">GPI-anchor</keyword>
<keyword evidence="7" id="KW-0964">Secreted</keyword>
<dbReference type="GO" id="GO:0004099">
    <property type="term" value="F:chitin deacetylase activity"/>
    <property type="evidence" value="ECO:0007669"/>
    <property type="project" value="UniProtKB-EC"/>
</dbReference>
<keyword evidence="15" id="KW-0119">Carbohydrate metabolism</keyword>
<organism evidence="26 27">
    <name type="scientific">Pleurotus eryngii</name>
    <name type="common">Boletus of the steppes</name>
    <dbReference type="NCBI Taxonomy" id="5323"/>
    <lineage>
        <taxon>Eukaryota</taxon>
        <taxon>Fungi</taxon>
        <taxon>Dikarya</taxon>
        <taxon>Basidiomycota</taxon>
        <taxon>Agaricomycotina</taxon>
        <taxon>Agaricomycetes</taxon>
        <taxon>Agaricomycetidae</taxon>
        <taxon>Agaricales</taxon>
        <taxon>Pleurotineae</taxon>
        <taxon>Pleurotaceae</taxon>
        <taxon>Pleurotus</taxon>
    </lineage>
</organism>
<keyword evidence="14" id="KW-0325">Glycoprotein</keyword>
<comment type="subcellular location">
    <subcellularLocation>
        <location evidence="3">Cell membrane</location>
        <topology evidence="3">Lipid-anchor</topology>
        <topology evidence="3">GPI-anchor</topology>
    </subcellularLocation>
    <subcellularLocation>
        <location evidence="2">Secreted</location>
        <location evidence="2">Cell wall</location>
    </subcellularLocation>
</comment>
<keyword evidence="19" id="KW-0624">Polysaccharide degradation</keyword>
<keyword evidence="12" id="KW-0146">Chitin degradation</keyword>
<comment type="catalytic activity">
    <reaction evidence="21">
        <text>[(1-&gt;4)-N-acetyl-beta-D-glucosaminyl](n) + n H2O = chitosan + n acetate</text>
        <dbReference type="Rhea" id="RHEA:10464"/>
        <dbReference type="Rhea" id="RHEA-COMP:9593"/>
        <dbReference type="Rhea" id="RHEA-COMP:9597"/>
        <dbReference type="ChEBI" id="CHEBI:15377"/>
        <dbReference type="ChEBI" id="CHEBI:17029"/>
        <dbReference type="ChEBI" id="CHEBI:30089"/>
        <dbReference type="ChEBI" id="CHEBI:57704"/>
        <dbReference type="EC" id="3.5.1.41"/>
    </reaction>
    <physiologicalReaction direction="left-to-right" evidence="21">
        <dbReference type="Rhea" id="RHEA:10465"/>
    </physiologicalReaction>
</comment>
<evidence type="ECO:0000256" key="7">
    <source>
        <dbReference type="ARBA" id="ARBA00022525"/>
    </source>
</evidence>
<dbReference type="PANTHER" id="PTHR10587:SF133">
    <property type="entry name" value="CHITIN DEACETYLASE 1-RELATED"/>
    <property type="match status" value="1"/>
</dbReference>
<evidence type="ECO:0000256" key="14">
    <source>
        <dbReference type="ARBA" id="ARBA00023180"/>
    </source>
</evidence>
<dbReference type="EC" id="3.5.1.41" evidence="20"/>
<evidence type="ECO:0000256" key="2">
    <source>
        <dbReference type="ARBA" id="ARBA00004191"/>
    </source>
</evidence>
<feature type="transmembrane region" description="Helical" evidence="23">
    <location>
        <begin position="439"/>
        <end position="460"/>
    </location>
</feature>
<evidence type="ECO:0000256" key="24">
    <source>
        <dbReference type="SAM" id="SignalP"/>
    </source>
</evidence>
<sequence length="461" mass="48679">MKLQAFSVFLTLAVVANAQNLKARHDRVVHKRQALTSPSVSHSGTTHSTTTTAAATHSVSLVPAAAAGTGVPPIESISSGMPTQATLPVSGTFTPGATPPVSGAPVLPTPFVFKPADWPPQDRVAPVDSSEVAEWLKELEGHNIPALAPTVDGSCAGDPVAAADAANRGWWTCGGHTRATDVLACPDKLTWGVSFDDGPSPYTQKLLNFLSEKDINATFFVVGSRVIERPQLLLEEYMRGHEISVHTWSHRPLTSLTTEQVVAELGWTRKAIKTVLGVTPTTMRPPFGDIDDRVRAISLAMGMVPILWTSSPATGPFDTFDWKVAAGLVKGPQSFNTFQAILGNASTLNTGFIVLQHDLYEITVDMAVGHTLTAALTHNPALNLQAIGKCMKWPTGNLYLETNTNATFPTKGVDTDGDGVIETHGKTGQSSNGSNNNGAGFVAVPFFTVAGAMAVIATLLS</sequence>
<evidence type="ECO:0000256" key="6">
    <source>
        <dbReference type="ARBA" id="ARBA00022512"/>
    </source>
</evidence>
<evidence type="ECO:0000256" key="8">
    <source>
        <dbReference type="ARBA" id="ARBA00022622"/>
    </source>
</evidence>
<keyword evidence="27" id="KW-1185">Reference proteome</keyword>
<dbReference type="GO" id="GO:0006032">
    <property type="term" value="P:chitin catabolic process"/>
    <property type="evidence" value="ECO:0007669"/>
    <property type="project" value="UniProtKB-KW"/>
</dbReference>
<dbReference type="PROSITE" id="PS51677">
    <property type="entry name" value="NODB"/>
    <property type="match status" value="1"/>
</dbReference>
<dbReference type="FunFam" id="3.20.20.370:FF:000004">
    <property type="entry name" value="Related to Chitin deacetylase"/>
    <property type="match status" value="1"/>
</dbReference>
<evidence type="ECO:0000256" key="5">
    <source>
        <dbReference type="ARBA" id="ARBA00022475"/>
    </source>
</evidence>
<accession>A0A9P6DIP7</accession>
<evidence type="ECO:0000256" key="20">
    <source>
        <dbReference type="ARBA" id="ARBA00024056"/>
    </source>
</evidence>
<evidence type="ECO:0000256" key="15">
    <source>
        <dbReference type="ARBA" id="ARBA00023277"/>
    </source>
</evidence>
<comment type="cofactor">
    <cofactor evidence="1">
        <name>Co(2+)</name>
        <dbReference type="ChEBI" id="CHEBI:48828"/>
    </cofactor>
</comment>
<gene>
    <name evidence="26" type="ORF">BDN71DRAFT_133771</name>
</gene>
<evidence type="ECO:0000256" key="16">
    <source>
        <dbReference type="ARBA" id="ARBA00023285"/>
    </source>
</evidence>
<evidence type="ECO:0000256" key="19">
    <source>
        <dbReference type="ARBA" id="ARBA00023326"/>
    </source>
</evidence>
<dbReference type="GO" id="GO:0098552">
    <property type="term" value="C:side of membrane"/>
    <property type="evidence" value="ECO:0007669"/>
    <property type="project" value="UniProtKB-KW"/>
</dbReference>
<evidence type="ECO:0000256" key="18">
    <source>
        <dbReference type="ARBA" id="ARBA00023316"/>
    </source>
</evidence>
<dbReference type="InterPro" id="IPR050248">
    <property type="entry name" value="Polysacc_deacetylase_ArnD"/>
</dbReference>
<feature type="chain" id="PRO_5040502882" description="chitin deacetylase" evidence="24">
    <location>
        <begin position="19"/>
        <end position="461"/>
    </location>
</feature>
<feature type="signal peptide" evidence="24">
    <location>
        <begin position="1"/>
        <end position="18"/>
    </location>
</feature>
<evidence type="ECO:0000259" key="25">
    <source>
        <dbReference type="PROSITE" id="PS51677"/>
    </source>
</evidence>
<dbReference type="SUPFAM" id="SSF88713">
    <property type="entry name" value="Glycoside hydrolase/deacetylase"/>
    <property type="match status" value="1"/>
</dbReference>
<evidence type="ECO:0000256" key="4">
    <source>
        <dbReference type="ARBA" id="ARBA00010973"/>
    </source>
</evidence>
<keyword evidence="23" id="KW-1133">Transmembrane helix</keyword>
<feature type="region of interest" description="Disordered" evidence="22">
    <location>
        <begin position="32"/>
        <end position="54"/>
    </location>
</feature>
<evidence type="ECO:0000313" key="26">
    <source>
        <dbReference type="EMBL" id="KAF9499659.1"/>
    </source>
</evidence>